<sequence length="334" mass="38050">MSFEQIKKDIVSRKFHPIYLLMGDEPYYIDDLTNAILERVIPETERDFNQTILYGSETDVPTVITLARSFPMMSDHQLIVVKEAQGLKKIEDLEIYLKNPLASTILVLNYKNGTIDKRKKLYAGIEKCGVVFESKKIPDYKMPAFITSFVSTKGLGIDQKSAQMLTDYLGNDLSKVVNEVDKLLLSIPPSEKRITAELIESNIGISKDFNNYELLKAVVEKNTFKANQIADYFEKNPKNNPLIVTLVVLFNFFSNLMICYWAKDKSENGIAAELGFRNSFQAKDYVLALKGYNAFKTMQIMSLLRTYDAKCKGVDNPSTPDGELLRELLFKIMH</sequence>
<protein>
    <submittedName>
        <fullName evidence="6">DNA polymerase III delta subunit</fullName>
    </submittedName>
</protein>
<accession>A0A2V3PUR5</accession>
<reference evidence="6 7" key="1">
    <citation type="submission" date="2018-03" db="EMBL/GenBank/DDBJ databases">
        <title>Genomic Encyclopedia of Archaeal and Bacterial Type Strains, Phase II (KMG-II): from individual species to whole genera.</title>
        <authorList>
            <person name="Goeker M."/>
        </authorList>
    </citation>
    <scope>NUCLEOTIDE SEQUENCE [LARGE SCALE GENOMIC DNA]</scope>
    <source>
        <strain evidence="6 7">DSM 100214</strain>
    </source>
</reference>
<dbReference type="AlphaFoldDB" id="A0A2V3PUR5"/>
<dbReference type="PANTHER" id="PTHR34388">
    <property type="entry name" value="DNA POLYMERASE III SUBUNIT DELTA"/>
    <property type="match status" value="1"/>
</dbReference>
<keyword evidence="2" id="KW-0548">Nucleotidyltransferase</keyword>
<dbReference type="InterPro" id="IPR005790">
    <property type="entry name" value="DNA_polIII_delta"/>
</dbReference>
<evidence type="ECO:0000256" key="2">
    <source>
        <dbReference type="ARBA" id="ARBA00022695"/>
    </source>
</evidence>
<name>A0A2V3PUR5_9BACT</name>
<keyword evidence="1" id="KW-0808">Transferase</keyword>
<gene>
    <name evidence="6" type="ORF">CLV62_10264</name>
</gene>
<feature type="domain" description="DNA polymerase III delta N-terminal" evidence="5">
    <location>
        <begin position="19"/>
        <end position="133"/>
    </location>
</feature>
<dbReference type="SUPFAM" id="SSF52540">
    <property type="entry name" value="P-loop containing nucleoside triphosphate hydrolases"/>
    <property type="match status" value="1"/>
</dbReference>
<dbReference type="Gene3D" id="1.20.272.10">
    <property type="match status" value="1"/>
</dbReference>
<evidence type="ECO:0000256" key="3">
    <source>
        <dbReference type="ARBA" id="ARBA00022705"/>
    </source>
</evidence>
<dbReference type="NCBIfam" id="TIGR01128">
    <property type="entry name" value="holA"/>
    <property type="match status" value="1"/>
</dbReference>
<dbReference type="GO" id="GO:0009360">
    <property type="term" value="C:DNA polymerase III complex"/>
    <property type="evidence" value="ECO:0007669"/>
    <property type="project" value="InterPro"/>
</dbReference>
<evidence type="ECO:0000313" key="6">
    <source>
        <dbReference type="EMBL" id="PXV68034.1"/>
    </source>
</evidence>
<evidence type="ECO:0000313" key="7">
    <source>
        <dbReference type="Proteomes" id="UP000247973"/>
    </source>
</evidence>
<dbReference type="Gene3D" id="1.10.8.60">
    <property type="match status" value="1"/>
</dbReference>
<dbReference type="GO" id="GO:0003887">
    <property type="term" value="F:DNA-directed DNA polymerase activity"/>
    <property type="evidence" value="ECO:0007669"/>
    <property type="project" value="UniProtKB-KW"/>
</dbReference>
<evidence type="ECO:0000256" key="1">
    <source>
        <dbReference type="ARBA" id="ARBA00022679"/>
    </source>
</evidence>
<keyword evidence="3" id="KW-0235">DNA replication</keyword>
<dbReference type="Proteomes" id="UP000247973">
    <property type="component" value="Unassembled WGS sequence"/>
</dbReference>
<evidence type="ECO:0000256" key="4">
    <source>
        <dbReference type="ARBA" id="ARBA00022932"/>
    </source>
</evidence>
<proteinExistence type="predicted"/>
<dbReference type="InterPro" id="IPR010372">
    <property type="entry name" value="DNA_pol3_delta_N"/>
</dbReference>
<dbReference type="GO" id="GO:0006261">
    <property type="term" value="P:DNA-templated DNA replication"/>
    <property type="evidence" value="ECO:0007669"/>
    <property type="project" value="TreeGrafter"/>
</dbReference>
<organism evidence="6 7">
    <name type="scientific">Dysgonomonas alginatilytica</name>
    <dbReference type="NCBI Taxonomy" id="1605892"/>
    <lineage>
        <taxon>Bacteria</taxon>
        <taxon>Pseudomonadati</taxon>
        <taxon>Bacteroidota</taxon>
        <taxon>Bacteroidia</taxon>
        <taxon>Bacteroidales</taxon>
        <taxon>Dysgonomonadaceae</taxon>
        <taxon>Dysgonomonas</taxon>
    </lineage>
</organism>
<dbReference type="Pfam" id="PF06144">
    <property type="entry name" value="DNA_pol3_delta"/>
    <property type="match status" value="1"/>
</dbReference>
<dbReference type="InterPro" id="IPR027417">
    <property type="entry name" value="P-loop_NTPase"/>
</dbReference>
<dbReference type="OrthoDB" id="1172326at2"/>
<dbReference type="GO" id="GO:0003677">
    <property type="term" value="F:DNA binding"/>
    <property type="evidence" value="ECO:0007669"/>
    <property type="project" value="InterPro"/>
</dbReference>
<evidence type="ECO:0000259" key="5">
    <source>
        <dbReference type="Pfam" id="PF06144"/>
    </source>
</evidence>
<dbReference type="EMBL" id="QICL01000002">
    <property type="protein sequence ID" value="PXV68034.1"/>
    <property type="molecule type" value="Genomic_DNA"/>
</dbReference>
<comment type="caution">
    <text evidence="6">The sequence shown here is derived from an EMBL/GenBank/DDBJ whole genome shotgun (WGS) entry which is preliminary data.</text>
</comment>
<dbReference type="PANTHER" id="PTHR34388:SF1">
    <property type="entry name" value="DNA POLYMERASE III SUBUNIT DELTA"/>
    <property type="match status" value="1"/>
</dbReference>
<dbReference type="RefSeq" id="WP_110309323.1">
    <property type="nucleotide sequence ID" value="NZ_QICL01000002.1"/>
</dbReference>
<keyword evidence="4" id="KW-0239">DNA-directed DNA polymerase</keyword>
<keyword evidence="7" id="KW-1185">Reference proteome</keyword>
<dbReference type="Gene3D" id="3.40.50.300">
    <property type="entry name" value="P-loop containing nucleotide triphosphate hydrolases"/>
    <property type="match status" value="1"/>
</dbReference>